<dbReference type="AlphaFoldDB" id="A0A6J4VF04"/>
<name>A0A6J4VF04_9DEIN</name>
<dbReference type="InterPro" id="IPR007484">
    <property type="entry name" value="Peptidase_M28"/>
</dbReference>
<accession>A0A6J4VF04</accession>
<organism evidence="2">
    <name type="scientific">uncultured Truepera sp</name>
    <dbReference type="NCBI Taxonomy" id="543023"/>
    <lineage>
        <taxon>Bacteria</taxon>
        <taxon>Thermotogati</taxon>
        <taxon>Deinococcota</taxon>
        <taxon>Deinococci</taxon>
        <taxon>Trueperales</taxon>
        <taxon>Trueperaceae</taxon>
        <taxon>Truepera</taxon>
        <taxon>environmental samples</taxon>
    </lineage>
</organism>
<dbReference type="Pfam" id="PF04389">
    <property type="entry name" value="Peptidase_M28"/>
    <property type="match status" value="1"/>
</dbReference>
<proteinExistence type="predicted"/>
<reference evidence="2" key="1">
    <citation type="submission" date="2020-02" db="EMBL/GenBank/DDBJ databases">
        <authorList>
            <person name="Meier V. D."/>
        </authorList>
    </citation>
    <scope>NUCLEOTIDE SEQUENCE</scope>
    <source>
        <strain evidence="2">AVDCRST_MAG86</strain>
    </source>
</reference>
<dbReference type="EMBL" id="CADCWP010000207">
    <property type="protein sequence ID" value="CAA9577543.1"/>
    <property type="molecule type" value="Genomic_DNA"/>
</dbReference>
<dbReference type="PANTHER" id="PTHR12147">
    <property type="entry name" value="METALLOPEPTIDASE M28 FAMILY MEMBER"/>
    <property type="match status" value="1"/>
</dbReference>
<dbReference type="GO" id="GO:0008235">
    <property type="term" value="F:metalloexopeptidase activity"/>
    <property type="evidence" value="ECO:0007669"/>
    <property type="project" value="InterPro"/>
</dbReference>
<dbReference type="SUPFAM" id="SSF53187">
    <property type="entry name" value="Zn-dependent exopeptidases"/>
    <property type="match status" value="1"/>
</dbReference>
<sequence>MNGMSLTSSLQHDVATLATSAGRMVGTPGHEAAAKYLLGRLTELGLEGYGGFFTHAYRAGTTHFTNLVGQLPSSDPSLPPVLLGAHYDTCGALPGADDNAAAVAILLAVAERLRRRDLERSLLFALFDAEEPPFFHSPAMGSTCFYHQQRTQEIHGALILDLVGHDVPVPGLEDLLFLTGMESDPRFPAILKRCHPAEGVRTVASLNRYVGDMSDHHVFRLHRRPYLFLTCGRWAHYHRASDTPEKLNYQKMAAITEYLTELSVSLAETPLDGPFEGYDSTEAELYFMRSALGPFASTLGLDLSSRGDIERVVAQFIGHFRL</sequence>
<evidence type="ECO:0000259" key="1">
    <source>
        <dbReference type="Pfam" id="PF04389"/>
    </source>
</evidence>
<dbReference type="Gene3D" id="3.40.630.10">
    <property type="entry name" value="Zn peptidases"/>
    <property type="match status" value="1"/>
</dbReference>
<feature type="domain" description="Peptidase M28" evidence="1">
    <location>
        <begin position="66"/>
        <end position="261"/>
    </location>
</feature>
<dbReference type="InterPro" id="IPR045175">
    <property type="entry name" value="M28_fam"/>
</dbReference>
<dbReference type="GO" id="GO:0006508">
    <property type="term" value="P:proteolysis"/>
    <property type="evidence" value="ECO:0007669"/>
    <property type="project" value="InterPro"/>
</dbReference>
<protein>
    <recommendedName>
        <fullName evidence="1">Peptidase M28 domain-containing protein</fullName>
    </recommendedName>
</protein>
<gene>
    <name evidence="2" type="ORF">AVDCRST_MAG86-2359</name>
</gene>
<dbReference type="PANTHER" id="PTHR12147:SF26">
    <property type="entry name" value="PEPTIDASE M28 DOMAIN-CONTAINING PROTEIN"/>
    <property type="match status" value="1"/>
</dbReference>
<evidence type="ECO:0000313" key="2">
    <source>
        <dbReference type="EMBL" id="CAA9577543.1"/>
    </source>
</evidence>